<name>A0ABD3FI83_9STRA</name>
<sequence length="134" mass="14500">MRLGSFLLVLVMALALCCHSMVSADKSPEMSYNYELSTADNVKHYLKGLKKASAAELAEEERAFPGASKLKGFLSNIAQGKDSQIAVEKIKTLVLDKKTRHASVSVAISLLKMLAFVGVVSVTSGYIIYRVSNS</sequence>
<keyword evidence="4" id="KW-1185">Reference proteome</keyword>
<feature type="transmembrane region" description="Helical" evidence="1">
    <location>
        <begin position="106"/>
        <end position="129"/>
    </location>
</feature>
<evidence type="ECO:0000256" key="1">
    <source>
        <dbReference type="SAM" id="Phobius"/>
    </source>
</evidence>
<keyword evidence="2" id="KW-0732">Signal</keyword>
<proteinExistence type="predicted"/>
<dbReference type="Proteomes" id="UP001632037">
    <property type="component" value="Unassembled WGS sequence"/>
</dbReference>
<feature type="chain" id="PRO_5044782296" description="RxLR effector protein" evidence="2">
    <location>
        <begin position="25"/>
        <end position="134"/>
    </location>
</feature>
<keyword evidence="1" id="KW-1133">Transmembrane helix</keyword>
<evidence type="ECO:0000256" key="2">
    <source>
        <dbReference type="SAM" id="SignalP"/>
    </source>
</evidence>
<keyword evidence="1" id="KW-0812">Transmembrane</keyword>
<gene>
    <name evidence="3" type="ORF">V7S43_008930</name>
</gene>
<protein>
    <recommendedName>
        <fullName evidence="5">RxLR effector protein</fullName>
    </recommendedName>
</protein>
<dbReference type="EMBL" id="JBIMZQ010000018">
    <property type="protein sequence ID" value="KAL3666141.1"/>
    <property type="molecule type" value="Genomic_DNA"/>
</dbReference>
<evidence type="ECO:0000313" key="4">
    <source>
        <dbReference type="Proteomes" id="UP001632037"/>
    </source>
</evidence>
<dbReference type="AlphaFoldDB" id="A0ABD3FI83"/>
<evidence type="ECO:0008006" key="5">
    <source>
        <dbReference type="Google" id="ProtNLM"/>
    </source>
</evidence>
<evidence type="ECO:0000313" key="3">
    <source>
        <dbReference type="EMBL" id="KAL3666141.1"/>
    </source>
</evidence>
<organism evidence="3 4">
    <name type="scientific">Phytophthora oleae</name>
    <dbReference type="NCBI Taxonomy" id="2107226"/>
    <lineage>
        <taxon>Eukaryota</taxon>
        <taxon>Sar</taxon>
        <taxon>Stramenopiles</taxon>
        <taxon>Oomycota</taxon>
        <taxon>Peronosporomycetes</taxon>
        <taxon>Peronosporales</taxon>
        <taxon>Peronosporaceae</taxon>
        <taxon>Phytophthora</taxon>
    </lineage>
</organism>
<keyword evidence="1" id="KW-0472">Membrane</keyword>
<feature type="signal peptide" evidence="2">
    <location>
        <begin position="1"/>
        <end position="24"/>
    </location>
</feature>
<reference evidence="3 4" key="1">
    <citation type="submission" date="2024-09" db="EMBL/GenBank/DDBJ databases">
        <title>Genome sequencing and assembly of Phytophthora oleae, isolate VK10A, causative agent of rot of olive drupes.</title>
        <authorList>
            <person name="Conti Taguali S."/>
            <person name="Riolo M."/>
            <person name="La Spada F."/>
            <person name="Cacciola S.O."/>
            <person name="Dionisio G."/>
        </authorList>
    </citation>
    <scope>NUCLEOTIDE SEQUENCE [LARGE SCALE GENOMIC DNA]</scope>
    <source>
        <strain evidence="3 4">VK10A</strain>
    </source>
</reference>
<comment type="caution">
    <text evidence="3">The sequence shown here is derived from an EMBL/GenBank/DDBJ whole genome shotgun (WGS) entry which is preliminary data.</text>
</comment>
<accession>A0ABD3FI83</accession>